<keyword evidence="2" id="KW-0698">rRNA processing</keyword>
<reference evidence="5" key="1">
    <citation type="journal article" date="2015" name="Nature">
        <title>Complex archaea that bridge the gap between prokaryotes and eukaryotes.</title>
        <authorList>
            <person name="Spang A."/>
            <person name="Saw J.H."/>
            <person name="Jorgensen S.L."/>
            <person name="Zaremba-Niedzwiedzka K."/>
            <person name="Martijn J."/>
            <person name="Lind A.E."/>
            <person name="van Eijk R."/>
            <person name="Schleper C."/>
            <person name="Guy L."/>
            <person name="Ettema T.J."/>
        </authorList>
    </citation>
    <scope>NUCLEOTIDE SEQUENCE</scope>
</reference>
<evidence type="ECO:0000256" key="2">
    <source>
        <dbReference type="ARBA" id="ARBA00022552"/>
    </source>
</evidence>
<comment type="caution">
    <text evidence="5">The sequence shown here is derived from an EMBL/GenBank/DDBJ whole genome shotgun (WGS) entry which is preliminary data.</text>
</comment>
<feature type="region of interest" description="Disordered" evidence="4">
    <location>
        <begin position="180"/>
        <end position="199"/>
    </location>
</feature>
<dbReference type="GO" id="GO:0005829">
    <property type="term" value="C:cytosol"/>
    <property type="evidence" value="ECO:0007669"/>
    <property type="project" value="TreeGrafter"/>
</dbReference>
<protein>
    <recommendedName>
        <fullName evidence="6">Ribosomal RNA small subunit methyltransferase G</fullName>
    </recommendedName>
</protein>
<evidence type="ECO:0000256" key="1">
    <source>
        <dbReference type="ARBA" id="ARBA00022490"/>
    </source>
</evidence>
<dbReference type="SUPFAM" id="SSF53335">
    <property type="entry name" value="S-adenosyl-L-methionine-dependent methyltransferases"/>
    <property type="match status" value="1"/>
</dbReference>
<name>A0A0F9A3I8_9ZZZZ</name>
<accession>A0A0F9A3I8</accession>
<dbReference type="PANTHER" id="PTHR31760:SF0">
    <property type="entry name" value="S-ADENOSYL-L-METHIONINE-DEPENDENT METHYLTRANSFERASES SUPERFAMILY PROTEIN"/>
    <property type="match status" value="1"/>
</dbReference>
<sequence length="199" mass="21035">MIPLSSLPGANLSPGGPEEVALLLDGIDLAGKSVVDIGSGAGFPGLPIKIVRPALRLTLLEANAKRAAFLERLVQRLSLERVTVVNDRAEEAAHNPEHREAYDLVLARAVAPLPTLVELTLPFLRLGGVLAAPKGSGAPREVREAAAALRACGGHVESIHPLHIPGAETSPTLVIVRKASDTPQRFPRRTGIPAKRPLR</sequence>
<keyword evidence="3" id="KW-0808">Transferase</keyword>
<dbReference type="NCBIfam" id="TIGR00138">
    <property type="entry name" value="rsmG_gidB"/>
    <property type="match status" value="1"/>
</dbReference>
<dbReference type="AlphaFoldDB" id="A0A0F9A3I8"/>
<dbReference type="CDD" id="cd02440">
    <property type="entry name" value="AdoMet_MTases"/>
    <property type="match status" value="1"/>
</dbReference>
<dbReference type="InterPro" id="IPR029063">
    <property type="entry name" value="SAM-dependent_MTases_sf"/>
</dbReference>
<dbReference type="PANTHER" id="PTHR31760">
    <property type="entry name" value="S-ADENOSYL-L-METHIONINE-DEPENDENT METHYLTRANSFERASES SUPERFAMILY PROTEIN"/>
    <property type="match status" value="1"/>
</dbReference>
<evidence type="ECO:0000256" key="4">
    <source>
        <dbReference type="SAM" id="MobiDB-lite"/>
    </source>
</evidence>
<organism evidence="5">
    <name type="scientific">marine sediment metagenome</name>
    <dbReference type="NCBI Taxonomy" id="412755"/>
    <lineage>
        <taxon>unclassified sequences</taxon>
        <taxon>metagenomes</taxon>
        <taxon>ecological metagenomes</taxon>
    </lineage>
</organism>
<dbReference type="InterPro" id="IPR003682">
    <property type="entry name" value="rRNA_ssu_MeTfrase_G"/>
</dbReference>
<evidence type="ECO:0008006" key="6">
    <source>
        <dbReference type="Google" id="ProtNLM"/>
    </source>
</evidence>
<gene>
    <name evidence="5" type="ORF">LCGC14_2700270</name>
</gene>
<proteinExistence type="inferred from homology"/>
<evidence type="ECO:0000313" key="5">
    <source>
        <dbReference type="EMBL" id="KKK92705.1"/>
    </source>
</evidence>
<evidence type="ECO:0000256" key="3">
    <source>
        <dbReference type="ARBA" id="ARBA00022679"/>
    </source>
</evidence>
<dbReference type="Pfam" id="PF02527">
    <property type="entry name" value="GidB"/>
    <property type="match status" value="1"/>
</dbReference>
<dbReference type="HAMAP" id="MF_00074">
    <property type="entry name" value="16SrRNA_methyltr_G"/>
    <property type="match status" value="1"/>
</dbReference>
<dbReference type="GO" id="GO:0070043">
    <property type="term" value="F:rRNA (guanine-N7-)-methyltransferase activity"/>
    <property type="evidence" value="ECO:0007669"/>
    <property type="project" value="TreeGrafter"/>
</dbReference>
<dbReference type="Gene3D" id="3.40.50.150">
    <property type="entry name" value="Vaccinia Virus protein VP39"/>
    <property type="match status" value="1"/>
</dbReference>
<dbReference type="EMBL" id="LAZR01048098">
    <property type="protein sequence ID" value="KKK92705.1"/>
    <property type="molecule type" value="Genomic_DNA"/>
</dbReference>
<keyword evidence="1" id="KW-0963">Cytoplasm</keyword>